<dbReference type="SUPFAM" id="SSF51735">
    <property type="entry name" value="NAD(P)-binding Rossmann-fold domains"/>
    <property type="match status" value="1"/>
</dbReference>
<dbReference type="GO" id="GO:0008446">
    <property type="term" value="F:GDP-mannose 4,6-dehydratase activity"/>
    <property type="evidence" value="ECO:0007669"/>
    <property type="project" value="UniProtKB-EC"/>
</dbReference>
<evidence type="ECO:0000259" key="1">
    <source>
        <dbReference type="Pfam" id="PF16363"/>
    </source>
</evidence>
<sequence>MKALITGITGFVGTHLSLLLKNKGWDVEGTTRQSRENHGLWKVDLQNQEQLIKAIKGSKPTHIFHLAGLSDVRKSWDFPHEYLRTNAIGTYNVLDAVRKVNPKIRVVTVGSSEEYGIGAQGIVDENQLLRPLSPYGISKSTAGMYSVHFARSYHIHVVHVRPFNHIGPGQREGFAAADFAKQIARINKYKELPAVISIGNLESIRDFTDVRDIAEAYYQLSIKGESGEIYNVASGRGVKIKDLLSILLSYSSRKIQTIVDDSRLRPADIPLQIGNCNKLKQATGWKSAMSIENTLKEIYEDWQSRV</sequence>
<proteinExistence type="predicted"/>
<evidence type="ECO:0000313" key="2">
    <source>
        <dbReference type="EMBL" id="MDN4523622.1"/>
    </source>
</evidence>
<keyword evidence="2" id="KW-0456">Lyase</keyword>
<accession>A0ABT8HTL5</accession>
<dbReference type="Gene3D" id="3.90.25.10">
    <property type="entry name" value="UDP-galactose 4-epimerase, domain 1"/>
    <property type="match status" value="1"/>
</dbReference>
<comment type="caution">
    <text evidence="2">The sequence shown here is derived from an EMBL/GenBank/DDBJ whole genome shotgun (WGS) entry which is preliminary data.</text>
</comment>
<evidence type="ECO:0000313" key="3">
    <source>
        <dbReference type="Proteomes" id="UP001172721"/>
    </source>
</evidence>
<keyword evidence="3" id="KW-1185">Reference proteome</keyword>
<dbReference type="Gene3D" id="3.40.50.720">
    <property type="entry name" value="NAD(P)-binding Rossmann-like Domain"/>
    <property type="match status" value="1"/>
</dbReference>
<name>A0ABT8HTL5_9BACL</name>
<organism evidence="2 3">
    <name type="scientific">Fictibacillus fluitans</name>
    <dbReference type="NCBI Taxonomy" id="3058422"/>
    <lineage>
        <taxon>Bacteria</taxon>
        <taxon>Bacillati</taxon>
        <taxon>Bacillota</taxon>
        <taxon>Bacilli</taxon>
        <taxon>Bacillales</taxon>
        <taxon>Fictibacillaceae</taxon>
        <taxon>Fictibacillus</taxon>
    </lineage>
</organism>
<dbReference type="Pfam" id="PF16363">
    <property type="entry name" value="GDP_Man_Dehyd"/>
    <property type="match status" value="1"/>
</dbReference>
<dbReference type="RefSeq" id="WP_301164640.1">
    <property type="nucleotide sequence ID" value="NZ_JAUHTR010000001.1"/>
</dbReference>
<dbReference type="InterPro" id="IPR016040">
    <property type="entry name" value="NAD(P)-bd_dom"/>
</dbReference>
<reference evidence="2" key="1">
    <citation type="submission" date="2023-07" db="EMBL/GenBank/DDBJ databases">
        <title>Fictibacillus sp. isolated from freshwater pond.</title>
        <authorList>
            <person name="Kirdat K."/>
            <person name="Bhat A."/>
            <person name="Mourya A."/>
            <person name="Yadav A."/>
        </authorList>
    </citation>
    <scope>NUCLEOTIDE SEQUENCE</scope>
    <source>
        <strain evidence="2">NE201</strain>
    </source>
</reference>
<feature type="domain" description="NAD(P)-binding" evidence="1">
    <location>
        <begin position="4"/>
        <end position="297"/>
    </location>
</feature>
<dbReference type="InterPro" id="IPR036291">
    <property type="entry name" value="NAD(P)-bd_dom_sf"/>
</dbReference>
<dbReference type="EC" id="4.2.1.47" evidence="2"/>
<dbReference type="EMBL" id="JAUHTR010000001">
    <property type="protein sequence ID" value="MDN4523622.1"/>
    <property type="molecule type" value="Genomic_DNA"/>
</dbReference>
<dbReference type="Proteomes" id="UP001172721">
    <property type="component" value="Unassembled WGS sequence"/>
</dbReference>
<dbReference type="PANTHER" id="PTHR43000">
    <property type="entry name" value="DTDP-D-GLUCOSE 4,6-DEHYDRATASE-RELATED"/>
    <property type="match status" value="1"/>
</dbReference>
<gene>
    <name evidence="2" type="ORF">QYB97_04015</name>
</gene>
<protein>
    <submittedName>
        <fullName evidence="2">GDP-mannose 4,6-dehydratase</fullName>
        <ecNumber evidence="2">4.2.1.47</ecNumber>
    </submittedName>
</protein>